<evidence type="ECO:0000256" key="1">
    <source>
        <dbReference type="SAM" id="MobiDB-lite"/>
    </source>
</evidence>
<evidence type="ECO:0000313" key="2">
    <source>
        <dbReference type="EMBL" id="VDD58463.1"/>
    </source>
</evidence>
<feature type="non-terminal residue" evidence="2">
    <location>
        <position position="54"/>
    </location>
</feature>
<dbReference type="EMBL" id="LR031879">
    <property type="protein sequence ID" value="VDD58463.1"/>
    <property type="molecule type" value="Genomic_DNA"/>
</dbReference>
<feature type="compositionally biased region" description="Basic and acidic residues" evidence="1">
    <location>
        <begin position="25"/>
        <end position="46"/>
    </location>
</feature>
<proteinExistence type="predicted"/>
<gene>
    <name evidence="2" type="ORF">BOLC8T51692H</name>
</gene>
<feature type="non-terminal residue" evidence="2">
    <location>
        <position position="1"/>
    </location>
</feature>
<protein>
    <submittedName>
        <fullName evidence="2">Uncharacterized protein</fullName>
    </submittedName>
</protein>
<reference evidence="2" key="1">
    <citation type="submission" date="2018-11" db="EMBL/GenBank/DDBJ databases">
        <authorList>
            <consortium name="Genoscope - CEA"/>
            <person name="William W."/>
        </authorList>
    </citation>
    <scope>NUCLEOTIDE SEQUENCE</scope>
</reference>
<accession>A0A3P6FK86</accession>
<organism evidence="2">
    <name type="scientific">Brassica oleracea</name>
    <name type="common">Wild cabbage</name>
    <dbReference type="NCBI Taxonomy" id="3712"/>
    <lineage>
        <taxon>Eukaryota</taxon>
        <taxon>Viridiplantae</taxon>
        <taxon>Streptophyta</taxon>
        <taxon>Embryophyta</taxon>
        <taxon>Tracheophyta</taxon>
        <taxon>Spermatophyta</taxon>
        <taxon>Magnoliopsida</taxon>
        <taxon>eudicotyledons</taxon>
        <taxon>Gunneridae</taxon>
        <taxon>Pentapetalae</taxon>
        <taxon>rosids</taxon>
        <taxon>malvids</taxon>
        <taxon>Brassicales</taxon>
        <taxon>Brassicaceae</taxon>
        <taxon>Brassiceae</taxon>
        <taxon>Brassica</taxon>
    </lineage>
</organism>
<sequence length="54" mass="6350">WETYPATHAPPNSKDTPPRQGKKPPARDLERDWGRTQREEKPDGGGHRNRQIWF</sequence>
<feature type="region of interest" description="Disordered" evidence="1">
    <location>
        <begin position="1"/>
        <end position="54"/>
    </location>
</feature>
<dbReference type="AlphaFoldDB" id="A0A3P6FK86"/>
<name>A0A3P6FK86_BRAOL</name>